<dbReference type="GO" id="GO:0003957">
    <property type="term" value="F:NAD(P)+ transhydrogenase (Si-specific) activity"/>
    <property type="evidence" value="ECO:0007669"/>
    <property type="project" value="UniProtKB-EC"/>
</dbReference>
<dbReference type="AlphaFoldDB" id="A0A378Q9K7"/>
<dbReference type="GeneID" id="35777728"/>
<dbReference type="RefSeq" id="WP_227713348.1">
    <property type="nucleotide sequence ID" value="NZ_CBCRZU010000005.1"/>
</dbReference>
<evidence type="ECO:0000256" key="9">
    <source>
        <dbReference type="ARBA" id="ARBA00022857"/>
    </source>
</evidence>
<keyword evidence="7" id="KW-0285">Flavoprotein</keyword>
<keyword evidence="17" id="KW-1185">Reference proteome</keyword>
<feature type="domain" description="FAD/NAD(P)-binding" evidence="15">
    <location>
        <begin position="107"/>
        <end position="426"/>
    </location>
</feature>
<dbReference type="SUPFAM" id="SSF51905">
    <property type="entry name" value="FAD/NAD(P)-binding domain"/>
    <property type="match status" value="1"/>
</dbReference>
<dbReference type="GO" id="GO:0006103">
    <property type="term" value="P:2-oxoglutarate metabolic process"/>
    <property type="evidence" value="ECO:0007669"/>
    <property type="project" value="TreeGrafter"/>
</dbReference>
<evidence type="ECO:0000256" key="1">
    <source>
        <dbReference type="ARBA" id="ARBA00002842"/>
    </source>
</evidence>
<dbReference type="Gene3D" id="3.50.50.60">
    <property type="entry name" value="FAD/NAD(P)-binding domain"/>
    <property type="match status" value="2"/>
</dbReference>
<dbReference type="Pfam" id="PF02852">
    <property type="entry name" value="Pyr_redox_dim"/>
    <property type="match status" value="1"/>
</dbReference>
<comment type="cofactor">
    <cofactor evidence="13">
        <name>FAD</name>
        <dbReference type="ChEBI" id="CHEBI:57692"/>
    </cofactor>
    <text evidence="13">Binds 1 FAD per subunit.</text>
</comment>
<feature type="domain" description="Pyridine nucleotide-disulphide oxidoreductase dimerisation" evidence="14">
    <location>
        <begin position="445"/>
        <end position="555"/>
    </location>
</feature>
<dbReference type="EC" id="1.6.1.1" evidence="4"/>
<feature type="binding site" evidence="13">
    <location>
        <begin position="283"/>
        <end position="290"/>
    </location>
    <ligand>
        <name>NAD(+)</name>
        <dbReference type="ChEBI" id="CHEBI:57540"/>
    </ligand>
</feature>
<dbReference type="Proteomes" id="UP000255230">
    <property type="component" value="Unassembled WGS sequence"/>
</dbReference>
<comment type="function">
    <text evidence="1">Conversion of NADPH, generated by peripheral catabolic pathways, to NADH, which can enter the respiratory chain for energy generation.</text>
</comment>
<dbReference type="FunFam" id="3.30.390.30:FF:000002">
    <property type="entry name" value="Soluble pyridine nucleotide transhydrogenase"/>
    <property type="match status" value="1"/>
</dbReference>
<keyword evidence="6" id="KW-0963">Cytoplasm</keyword>
<evidence type="ECO:0000256" key="10">
    <source>
        <dbReference type="ARBA" id="ARBA00023002"/>
    </source>
</evidence>
<dbReference type="GO" id="GO:0005829">
    <property type="term" value="C:cytosol"/>
    <property type="evidence" value="ECO:0007669"/>
    <property type="project" value="TreeGrafter"/>
</dbReference>
<evidence type="ECO:0000256" key="3">
    <source>
        <dbReference type="ARBA" id="ARBA00007532"/>
    </source>
</evidence>
<keyword evidence="13" id="KW-0547">Nucleotide-binding</keyword>
<evidence type="ECO:0000259" key="14">
    <source>
        <dbReference type="Pfam" id="PF02852"/>
    </source>
</evidence>
<reference evidence="16 17" key="1">
    <citation type="submission" date="2018-06" db="EMBL/GenBank/DDBJ databases">
        <authorList>
            <consortium name="Pathogen Informatics"/>
            <person name="Doyle S."/>
        </authorList>
    </citation>
    <scope>NUCLEOTIDE SEQUENCE [LARGE SCALE GENOMIC DNA]</scope>
    <source>
        <strain evidence="16 17">NCTC10465</strain>
    </source>
</reference>
<evidence type="ECO:0000256" key="4">
    <source>
        <dbReference type="ARBA" id="ARBA00012772"/>
    </source>
</evidence>
<dbReference type="PANTHER" id="PTHR22912">
    <property type="entry name" value="DISULFIDE OXIDOREDUCTASE"/>
    <property type="match status" value="1"/>
</dbReference>
<evidence type="ECO:0000256" key="2">
    <source>
        <dbReference type="ARBA" id="ARBA00004496"/>
    </source>
</evidence>
<comment type="subcellular location">
    <subcellularLocation>
        <location evidence="2">Cytoplasm</location>
    </subcellularLocation>
</comment>
<evidence type="ECO:0000256" key="5">
    <source>
        <dbReference type="ARBA" id="ARBA00016603"/>
    </source>
</evidence>
<dbReference type="GO" id="GO:0050660">
    <property type="term" value="F:flavin adenine dinucleotide binding"/>
    <property type="evidence" value="ECO:0007669"/>
    <property type="project" value="TreeGrafter"/>
</dbReference>
<dbReference type="PRINTS" id="PR00368">
    <property type="entry name" value="FADPNR"/>
</dbReference>
<dbReference type="Gene3D" id="3.30.390.30">
    <property type="match status" value="1"/>
</dbReference>
<keyword evidence="9" id="KW-0521">NADP</keyword>
<dbReference type="NCBIfam" id="NF003585">
    <property type="entry name" value="PRK05249.1"/>
    <property type="match status" value="1"/>
</dbReference>
<dbReference type="Pfam" id="PF07992">
    <property type="entry name" value="Pyr_redox_2"/>
    <property type="match status" value="1"/>
</dbReference>
<accession>A0A378Q9K7</accession>
<dbReference type="InterPro" id="IPR004099">
    <property type="entry name" value="Pyr_nucl-diS_OxRdtase_dimer"/>
</dbReference>
<dbReference type="PIRSF" id="PIRSF000350">
    <property type="entry name" value="Mercury_reductase_MerA"/>
    <property type="match status" value="1"/>
</dbReference>
<dbReference type="InterPro" id="IPR023753">
    <property type="entry name" value="FAD/NAD-binding_dom"/>
</dbReference>
<evidence type="ECO:0000256" key="13">
    <source>
        <dbReference type="PIRSR" id="PIRSR000350-3"/>
    </source>
</evidence>
<evidence type="ECO:0000256" key="6">
    <source>
        <dbReference type="ARBA" id="ARBA00022490"/>
    </source>
</evidence>
<dbReference type="SUPFAM" id="SSF55424">
    <property type="entry name" value="FAD/NAD-linked reductases, dimerisation (C-terminal) domain"/>
    <property type="match status" value="1"/>
</dbReference>
<dbReference type="InterPro" id="IPR050151">
    <property type="entry name" value="Class-I_Pyr_Nuc-Dis_Oxidored"/>
</dbReference>
<dbReference type="EMBL" id="UGPY01000001">
    <property type="protein sequence ID" value="STY97409.1"/>
    <property type="molecule type" value="Genomic_DNA"/>
</dbReference>
<keyword evidence="10 16" id="KW-0560">Oxidoreductase</keyword>
<feature type="binding site" evidence="13">
    <location>
        <position position="154"/>
    </location>
    <ligand>
        <name>FAD</name>
        <dbReference type="ChEBI" id="CHEBI:57692"/>
    </ligand>
</feature>
<evidence type="ECO:0000256" key="11">
    <source>
        <dbReference type="ARBA" id="ARBA00023027"/>
    </source>
</evidence>
<dbReference type="InterPro" id="IPR001100">
    <property type="entry name" value="Pyr_nuc-diS_OxRdtase"/>
</dbReference>
<evidence type="ECO:0000256" key="8">
    <source>
        <dbReference type="ARBA" id="ARBA00022827"/>
    </source>
</evidence>
<feature type="binding site" evidence="13">
    <location>
        <position position="411"/>
    </location>
    <ligand>
        <name>FAD</name>
        <dbReference type="ChEBI" id="CHEBI:57692"/>
    </ligand>
</feature>
<keyword evidence="11 13" id="KW-0520">NAD</keyword>
<feature type="binding site" evidence="13">
    <location>
        <position position="370"/>
    </location>
    <ligand>
        <name>NAD(+)</name>
        <dbReference type="ChEBI" id="CHEBI:57540"/>
    </ligand>
</feature>
<dbReference type="PANTHER" id="PTHR22912:SF93">
    <property type="entry name" value="SOLUBLE PYRIDINE NUCLEOTIDE TRANSHYDROGENASE"/>
    <property type="match status" value="1"/>
</dbReference>
<evidence type="ECO:0000256" key="12">
    <source>
        <dbReference type="ARBA" id="ARBA00031183"/>
    </source>
</evidence>
<comment type="similarity">
    <text evidence="3">Belongs to the class-I pyridine nucleotide-disulfide oxidoreductase family.</text>
</comment>
<evidence type="ECO:0000256" key="7">
    <source>
        <dbReference type="ARBA" id="ARBA00022630"/>
    </source>
</evidence>
<evidence type="ECO:0000313" key="16">
    <source>
        <dbReference type="EMBL" id="STY97409.1"/>
    </source>
</evidence>
<evidence type="ECO:0000313" key="17">
    <source>
        <dbReference type="Proteomes" id="UP000255230"/>
    </source>
</evidence>
<name>A0A378Q9K7_FAUOS</name>
<evidence type="ECO:0000259" key="15">
    <source>
        <dbReference type="Pfam" id="PF07992"/>
    </source>
</evidence>
<keyword evidence="8 13" id="KW-0274">FAD</keyword>
<protein>
    <recommendedName>
        <fullName evidence="5">Soluble pyridine nucleotide transhydrogenase</fullName>
        <ecNumber evidence="4">1.6.1.1</ecNumber>
    </recommendedName>
    <alternativeName>
        <fullName evidence="12">NAD(P)(+) transhydrogenase [B-specific]</fullName>
    </alternativeName>
</protein>
<organism evidence="16 17">
    <name type="scientific">Faucicola osloensis</name>
    <name type="common">Moraxella osloensis</name>
    <dbReference type="NCBI Taxonomy" id="34062"/>
    <lineage>
        <taxon>Bacteria</taxon>
        <taxon>Pseudomonadati</taxon>
        <taxon>Pseudomonadota</taxon>
        <taxon>Gammaproteobacteria</taxon>
        <taxon>Moraxellales</taxon>
        <taxon>Moraxellaceae</taxon>
        <taxon>Faucicola</taxon>
    </lineage>
</organism>
<dbReference type="GO" id="GO:0004148">
    <property type="term" value="F:dihydrolipoyl dehydrogenase (NADH) activity"/>
    <property type="evidence" value="ECO:0007669"/>
    <property type="project" value="TreeGrafter"/>
</dbReference>
<gene>
    <name evidence="16" type="primary">sthA</name>
    <name evidence="16" type="ORF">NCTC10465_01193</name>
</gene>
<proteinExistence type="inferred from homology"/>
<sequence>MPKKRINDKVTQIPATNNDNENICDSNTQSIIEPQENIIEILAQPTKTEISDSDKKANTVSISEDDDKVKHFDDASVHFDLISPLDNTRINLKRYKRQDAVSHTYDYDAIVIGAGPAGEAAAMKIAKSGQKVAVIDPRKQVGGNCTHVGTIPSKALRQSVFNIISNRRDPILNQGIDYHQIPLNKVLTKAREVVRNQVETHTRFYERNQIDLINGWASFKDTHTIHVDMSDGTEQDITFEQAIITVGSRPYRPDLLDFSHPRVFDSDKILQMDYVVQRIIIYGAGVIGCEYASIFTGLGYKVDLINTQEQLLSYLDDEISDALSHDFRQFGVLIRNKEEIERLETYDDCVILYLKSGKRIKSDAILWSNGRSGNTDSLNLAAIGLTANSRGQLKVNEHYQTDIPNIYAAGDVIGWPSLASAAYDQGRCAAAYMVGDENAQPVRSVPTGIYTIPEISSIGKNEQELTAEKVPYEVGQAFFKHLARAQIIGERSGVLKILFHRETLEILGIHCYGNHASEIIHIGQAVMESKGGNTLEYFVNTTFNYPTMAEAYRVAALNGLNRVF</sequence>
<dbReference type="InterPro" id="IPR036188">
    <property type="entry name" value="FAD/NAD-bd_sf"/>
</dbReference>
<dbReference type="InterPro" id="IPR016156">
    <property type="entry name" value="FAD/NAD-linked_Rdtase_dimer_sf"/>
</dbReference>
<dbReference type="PRINTS" id="PR00411">
    <property type="entry name" value="PNDRDTASEI"/>
</dbReference>